<comment type="caution">
    <text evidence="1">The sequence shown here is derived from an EMBL/GenBank/DDBJ whole genome shotgun (WGS) entry which is preliminary data.</text>
</comment>
<dbReference type="Gramene" id="OMP00293">
    <property type="protein sequence ID" value="OMP00293"/>
    <property type="gene ID" value="CCACVL1_03397"/>
</dbReference>
<dbReference type="AlphaFoldDB" id="A0A1R3JZL5"/>
<accession>A0A1R3JZL5</accession>
<reference evidence="1 2" key="1">
    <citation type="submission" date="2013-09" db="EMBL/GenBank/DDBJ databases">
        <title>Corchorus capsularis genome sequencing.</title>
        <authorList>
            <person name="Alam M."/>
            <person name="Haque M.S."/>
            <person name="Islam M.S."/>
            <person name="Emdad E.M."/>
            <person name="Islam M.M."/>
            <person name="Ahmed B."/>
            <person name="Halim A."/>
            <person name="Hossen Q.M.M."/>
            <person name="Hossain M.Z."/>
            <person name="Ahmed R."/>
            <person name="Khan M.M."/>
            <person name="Islam R."/>
            <person name="Rashid M.M."/>
            <person name="Khan S.A."/>
            <person name="Rahman M.S."/>
            <person name="Alam M."/>
        </authorList>
    </citation>
    <scope>NUCLEOTIDE SEQUENCE [LARGE SCALE GENOMIC DNA]</scope>
    <source>
        <strain evidence="2">cv. CVL-1</strain>
        <tissue evidence="1">Whole seedling</tissue>
    </source>
</reference>
<sequence length="38" mass="4225">MASAAARPRCNNRLGLPVVYAPYLQYFPYPNSNPVEAI</sequence>
<keyword evidence="2" id="KW-1185">Reference proteome</keyword>
<gene>
    <name evidence="1" type="ORF">CCACVL1_03397</name>
</gene>
<proteinExistence type="predicted"/>
<name>A0A1R3JZL5_COCAP</name>
<protein>
    <submittedName>
        <fullName evidence="1">Uncharacterized protein</fullName>
    </submittedName>
</protein>
<evidence type="ECO:0000313" key="1">
    <source>
        <dbReference type="EMBL" id="OMP00293.1"/>
    </source>
</evidence>
<dbReference type="EMBL" id="AWWV01006671">
    <property type="protein sequence ID" value="OMP00293.1"/>
    <property type="molecule type" value="Genomic_DNA"/>
</dbReference>
<dbReference type="Proteomes" id="UP000188268">
    <property type="component" value="Unassembled WGS sequence"/>
</dbReference>
<organism evidence="1 2">
    <name type="scientific">Corchorus capsularis</name>
    <name type="common">Jute</name>
    <dbReference type="NCBI Taxonomy" id="210143"/>
    <lineage>
        <taxon>Eukaryota</taxon>
        <taxon>Viridiplantae</taxon>
        <taxon>Streptophyta</taxon>
        <taxon>Embryophyta</taxon>
        <taxon>Tracheophyta</taxon>
        <taxon>Spermatophyta</taxon>
        <taxon>Magnoliopsida</taxon>
        <taxon>eudicotyledons</taxon>
        <taxon>Gunneridae</taxon>
        <taxon>Pentapetalae</taxon>
        <taxon>rosids</taxon>
        <taxon>malvids</taxon>
        <taxon>Malvales</taxon>
        <taxon>Malvaceae</taxon>
        <taxon>Grewioideae</taxon>
        <taxon>Apeibeae</taxon>
        <taxon>Corchorus</taxon>
    </lineage>
</organism>
<evidence type="ECO:0000313" key="2">
    <source>
        <dbReference type="Proteomes" id="UP000188268"/>
    </source>
</evidence>